<organism evidence="1 2">
    <name type="scientific">Tolypocladium ophioglossoides (strain CBS 100239)</name>
    <name type="common">Snaketongue truffleclub</name>
    <name type="synonym">Elaphocordyceps ophioglossoides</name>
    <dbReference type="NCBI Taxonomy" id="1163406"/>
    <lineage>
        <taxon>Eukaryota</taxon>
        <taxon>Fungi</taxon>
        <taxon>Dikarya</taxon>
        <taxon>Ascomycota</taxon>
        <taxon>Pezizomycotina</taxon>
        <taxon>Sordariomycetes</taxon>
        <taxon>Hypocreomycetidae</taxon>
        <taxon>Hypocreales</taxon>
        <taxon>Ophiocordycipitaceae</taxon>
        <taxon>Tolypocladium</taxon>
    </lineage>
</organism>
<dbReference type="EMBL" id="LFRF01000031">
    <property type="protein sequence ID" value="KND87884.1"/>
    <property type="molecule type" value="Genomic_DNA"/>
</dbReference>
<dbReference type="SUPFAM" id="SSF56112">
    <property type="entry name" value="Protein kinase-like (PK-like)"/>
    <property type="match status" value="1"/>
</dbReference>
<keyword evidence="2" id="KW-1185">Reference proteome</keyword>
<dbReference type="InterPro" id="IPR011009">
    <property type="entry name" value="Kinase-like_dom_sf"/>
</dbReference>
<dbReference type="AlphaFoldDB" id="A0A0L0N1I9"/>
<proteinExistence type="predicted"/>
<name>A0A0L0N1I9_TOLOC</name>
<evidence type="ECO:0000313" key="1">
    <source>
        <dbReference type="EMBL" id="KND87884.1"/>
    </source>
</evidence>
<protein>
    <recommendedName>
        <fullName evidence="3">Protein kinase domain-containing protein</fullName>
    </recommendedName>
</protein>
<evidence type="ECO:0000313" key="2">
    <source>
        <dbReference type="Proteomes" id="UP000036947"/>
    </source>
</evidence>
<gene>
    <name evidence="1" type="ORF">TOPH_07449</name>
</gene>
<sequence length="231" mass="26145">MVALSPRTWLNDDTLDDLEIWARLFDPSEIEVYFTKPEHALDRMPTKVRVDLDGYGQQTTCFFKAFGSGISGGPHNRELDVYKNIHISDLGKDVLVGHLVGIAHDHKHDSTVGLLLWYIDHHGTLYDAVEDNPGPELKKKWAGQIDKAVHELHRIGSVWEDAKPENILVDKEDNAWITNFEGGYTHGWVDSDKAGTVEGDLQGLQRIIRFIFEGPQDDHQNGPESWPRDVS</sequence>
<comment type="caution">
    <text evidence="1">The sequence shown here is derived from an EMBL/GenBank/DDBJ whole genome shotgun (WGS) entry which is preliminary data.</text>
</comment>
<dbReference type="STRING" id="1163406.A0A0L0N1I9"/>
<evidence type="ECO:0008006" key="3">
    <source>
        <dbReference type="Google" id="ProtNLM"/>
    </source>
</evidence>
<accession>A0A0L0N1I9</accession>
<reference evidence="1 2" key="1">
    <citation type="journal article" date="2015" name="BMC Genomics">
        <title>The genome of the truffle-parasite Tolypocladium ophioglossoides and the evolution of antifungal peptaibiotics.</title>
        <authorList>
            <person name="Quandt C.A."/>
            <person name="Bushley K.E."/>
            <person name="Spatafora J.W."/>
        </authorList>
    </citation>
    <scope>NUCLEOTIDE SEQUENCE [LARGE SCALE GENOMIC DNA]</scope>
    <source>
        <strain evidence="1 2">CBS 100239</strain>
    </source>
</reference>
<dbReference type="Proteomes" id="UP000036947">
    <property type="component" value="Unassembled WGS sequence"/>
</dbReference>
<dbReference type="Gene3D" id="1.10.510.10">
    <property type="entry name" value="Transferase(Phosphotransferase) domain 1"/>
    <property type="match status" value="1"/>
</dbReference>
<dbReference type="OrthoDB" id="4062651at2759"/>